<organism evidence="2 3">
    <name type="scientific">Oculimacula yallundae</name>
    <dbReference type="NCBI Taxonomy" id="86028"/>
    <lineage>
        <taxon>Eukaryota</taxon>
        <taxon>Fungi</taxon>
        <taxon>Dikarya</taxon>
        <taxon>Ascomycota</taxon>
        <taxon>Pezizomycotina</taxon>
        <taxon>Leotiomycetes</taxon>
        <taxon>Helotiales</taxon>
        <taxon>Ploettnerulaceae</taxon>
        <taxon>Oculimacula</taxon>
    </lineage>
</organism>
<proteinExistence type="predicted"/>
<accession>A0ABR4C252</accession>
<dbReference type="InterPro" id="IPR001810">
    <property type="entry name" value="F-box_dom"/>
</dbReference>
<sequence>MPQSVNTTTTALHSGCGIDTPLESLPPELLSPILLSLDLESLNNLLQVSSAASRLFAIRGVELFETILSSESAGNHHKYTRPLIRITCLLRSTALPPHIYDLTTLKDLIRHETTEHRYEPSRWEHLPLNLLDCPGVTTTALREVLTTYGKIQYLTMDCLQYYLAKFQPLRPSHLADPKFGFARRQWNDNVEEPWQQIRALWRTRLFYELKNTVRTFCITCPPEGISEIKRLDNINDLYDAPMDFADGDEGYWTGDGTHNVSLMALEWELIQSVTDYLSEAREPLSVSTYSRLKDKWALSPFLPSDEEEFEWNQLESSQSSTMWGFWDANSGSPYPHYDRALTPLQHVPFAPYRRLGFAIWCAERFRLYGFLTLKEDSGDPLRQHVNTSCQAAWRSILTTEERLQLEDENKRQDELLRNAPEIEEPPWDAFLEN</sequence>
<dbReference type="EMBL" id="JAZHXI010000015">
    <property type="protein sequence ID" value="KAL2063591.1"/>
    <property type="molecule type" value="Genomic_DNA"/>
</dbReference>
<evidence type="ECO:0000313" key="2">
    <source>
        <dbReference type="EMBL" id="KAL2063591.1"/>
    </source>
</evidence>
<keyword evidence="3" id="KW-1185">Reference proteome</keyword>
<feature type="domain" description="F-box" evidence="1">
    <location>
        <begin position="19"/>
        <end position="67"/>
    </location>
</feature>
<dbReference type="PROSITE" id="PS50181">
    <property type="entry name" value="FBOX"/>
    <property type="match status" value="1"/>
</dbReference>
<name>A0ABR4C252_9HELO</name>
<dbReference type="Proteomes" id="UP001595075">
    <property type="component" value="Unassembled WGS sequence"/>
</dbReference>
<gene>
    <name evidence="2" type="ORF">VTL71DRAFT_5396</name>
</gene>
<reference evidence="2 3" key="1">
    <citation type="journal article" date="2024" name="Commun. Biol.">
        <title>Comparative genomic analysis of thermophilic fungi reveals convergent evolutionary adaptations and gene losses.</title>
        <authorList>
            <person name="Steindorff A.S."/>
            <person name="Aguilar-Pontes M.V."/>
            <person name="Robinson A.J."/>
            <person name="Andreopoulos B."/>
            <person name="LaButti K."/>
            <person name="Kuo A."/>
            <person name="Mondo S."/>
            <person name="Riley R."/>
            <person name="Otillar R."/>
            <person name="Haridas S."/>
            <person name="Lipzen A."/>
            <person name="Grimwood J."/>
            <person name="Schmutz J."/>
            <person name="Clum A."/>
            <person name="Reid I.D."/>
            <person name="Moisan M.C."/>
            <person name="Butler G."/>
            <person name="Nguyen T.T.M."/>
            <person name="Dewar K."/>
            <person name="Conant G."/>
            <person name="Drula E."/>
            <person name="Henrissat B."/>
            <person name="Hansel C."/>
            <person name="Singer S."/>
            <person name="Hutchinson M.I."/>
            <person name="de Vries R.P."/>
            <person name="Natvig D.O."/>
            <person name="Powell A.J."/>
            <person name="Tsang A."/>
            <person name="Grigoriev I.V."/>
        </authorList>
    </citation>
    <scope>NUCLEOTIDE SEQUENCE [LARGE SCALE GENOMIC DNA]</scope>
    <source>
        <strain evidence="2 3">CBS 494.80</strain>
    </source>
</reference>
<evidence type="ECO:0000313" key="3">
    <source>
        <dbReference type="Proteomes" id="UP001595075"/>
    </source>
</evidence>
<protein>
    <recommendedName>
        <fullName evidence="1">F-box domain-containing protein</fullName>
    </recommendedName>
</protein>
<comment type="caution">
    <text evidence="2">The sequence shown here is derived from an EMBL/GenBank/DDBJ whole genome shotgun (WGS) entry which is preliminary data.</text>
</comment>
<evidence type="ECO:0000259" key="1">
    <source>
        <dbReference type="PROSITE" id="PS50181"/>
    </source>
</evidence>